<evidence type="ECO:0000259" key="3">
    <source>
        <dbReference type="Pfam" id="PF01055"/>
    </source>
</evidence>
<dbReference type="InterPro" id="IPR025887">
    <property type="entry name" value="Glyco_hydro_31_N_dom"/>
</dbReference>
<dbReference type="SUPFAM" id="SSF74650">
    <property type="entry name" value="Galactose mutarotase-like"/>
    <property type="match status" value="1"/>
</dbReference>
<dbReference type="GO" id="GO:0030246">
    <property type="term" value="F:carbohydrate binding"/>
    <property type="evidence" value="ECO:0007669"/>
    <property type="project" value="InterPro"/>
</dbReference>
<dbReference type="RefSeq" id="WP_281812297.1">
    <property type="nucleotide sequence ID" value="NZ_BRLB01000001.1"/>
</dbReference>
<dbReference type="SUPFAM" id="SSF51445">
    <property type="entry name" value="(Trans)glycosidases"/>
    <property type="match status" value="1"/>
</dbReference>
<dbReference type="InterPro" id="IPR017853">
    <property type="entry name" value="GH"/>
</dbReference>
<organism evidence="6 7">
    <name type="scientific">Vallitalea longa</name>
    <dbReference type="NCBI Taxonomy" id="2936439"/>
    <lineage>
        <taxon>Bacteria</taxon>
        <taxon>Bacillati</taxon>
        <taxon>Bacillota</taxon>
        <taxon>Clostridia</taxon>
        <taxon>Lachnospirales</taxon>
        <taxon>Vallitaleaceae</taxon>
        <taxon>Vallitalea</taxon>
    </lineage>
</organism>
<evidence type="ECO:0000313" key="7">
    <source>
        <dbReference type="Proteomes" id="UP001144256"/>
    </source>
</evidence>
<dbReference type="PANTHER" id="PTHR43863:SF2">
    <property type="entry name" value="MALTASE-GLUCOAMYLASE"/>
    <property type="match status" value="1"/>
</dbReference>
<keyword evidence="2" id="KW-0326">Glycosidase</keyword>
<dbReference type="Gene3D" id="2.60.40.1180">
    <property type="entry name" value="Golgi alpha-mannosidase II"/>
    <property type="match status" value="1"/>
</dbReference>
<feature type="domain" description="Glycosyl hydrolase family 31 C-terminal" evidence="5">
    <location>
        <begin position="585"/>
        <end position="668"/>
    </location>
</feature>
<dbReference type="Proteomes" id="UP001144256">
    <property type="component" value="Unassembled WGS sequence"/>
</dbReference>
<dbReference type="Pfam" id="PF01055">
    <property type="entry name" value="Glyco_hydro_31_2nd"/>
    <property type="match status" value="1"/>
</dbReference>
<dbReference type="GO" id="GO:0005975">
    <property type="term" value="P:carbohydrate metabolic process"/>
    <property type="evidence" value="ECO:0007669"/>
    <property type="project" value="InterPro"/>
</dbReference>
<evidence type="ECO:0000256" key="1">
    <source>
        <dbReference type="ARBA" id="ARBA00007806"/>
    </source>
</evidence>
<dbReference type="NCBIfam" id="NF007940">
    <property type="entry name" value="PRK10658.1"/>
    <property type="match status" value="1"/>
</dbReference>
<dbReference type="InterPro" id="IPR011013">
    <property type="entry name" value="Gal_mutarotase_sf_dom"/>
</dbReference>
<feature type="domain" description="Glycoside hydrolase family 31 TIM barrel" evidence="3">
    <location>
        <begin position="262"/>
        <end position="576"/>
    </location>
</feature>
<evidence type="ECO:0000256" key="2">
    <source>
        <dbReference type="RuleBase" id="RU361185"/>
    </source>
</evidence>
<dbReference type="Gene3D" id="2.60.40.1760">
    <property type="entry name" value="glycosyl hydrolase (family 31)"/>
    <property type="match status" value="1"/>
</dbReference>
<keyword evidence="2" id="KW-0378">Hydrolase</keyword>
<dbReference type="Pfam" id="PF13802">
    <property type="entry name" value="Gal_mutarotas_2"/>
    <property type="match status" value="1"/>
</dbReference>
<dbReference type="CDD" id="cd14752">
    <property type="entry name" value="GH31_N"/>
    <property type="match status" value="1"/>
</dbReference>
<keyword evidence="7" id="KW-1185">Reference proteome</keyword>
<dbReference type="InterPro" id="IPR000322">
    <property type="entry name" value="Glyco_hydro_31_TIM"/>
</dbReference>
<dbReference type="Pfam" id="PF21365">
    <property type="entry name" value="Glyco_hydro_31_3rd"/>
    <property type="match status" value="1"/>
</dbReference>
<evidence type="ECO:0000259" key="5">
    <source>
        <dbReference type="Pfam" id="PF21365"/>
    </source>
</evidence>
<reference evidence="6" key="1">
    <citation type="submission" date="2022-06" db="EMBL/GenBank/DDBJ databases">
        <title>Vallitalea longa sp. nov., an anaerobic bacterium isolated from marine sediment.</title>
        <authorList>
            <person name="Hirano S."/>
            <person name="Terahara T."/>
            <person name="Mori K."/>
            <person name="Hamada M."/>
            <person name="Matsumoto R."/>
            <person name="Kobayashi T."/>
        </authorList>
    </citation>
    <scope>NUCLEOTIDE SEQUENCE</scope>
    <source>
        <strain evidence="6">SH18-1</strain>
    </source>
</reference>
<name>A0A9W5YA67_9FIRM</name>
<dbReference type="InterPro" id="IPR051816">
    <property type="entry name" value="Glycosyl_Hydrolase_31"/>
</dbReference>
<dbReference type="GO" id="GO:0004553">
    <property type="term" value="F:hydrolase activity, hydrolyzing O-glycosyl compounds"/>
    <property type="evidence" value="ECO:0007669"/>
    <property type="project" value="InterPro"/>
</dbReference>
<accession>A0A9W5YA67</accession>
<evidence type="ECO:0000259" key="4">
    <source>
        <dbReference type="Pfam" id="PF13802"/>
    </source>
</evidence>
<dbReference type="AlphaFoldDB" id="A0A9W5YA67"/>
<proteinExistence type="inferred from homology"/>
<dbReference type="InterPro" id="IPR048395">
    <property type="entry name" value="Glyco_hydro_31_C"/>
</dbReference>
<feature type="domain" description="Glycoside hydrolase family 31 N-terminal" evidence="4">
    <location>
        <begin position="41"/>
        <end position="212"/>
    </location>
</feature>
<comment type="caution">
    <text evidence="6">The sequence shown here is derived from an EMBL/GenBank/DDBJ whole genome shotgun (WGS) entry which is preliminary data.</text>
</comment>
<dbReference type="EMBL" id="BRLB01000001">
    <property type="protein sequence ID" value="GKX28224.1"/>
    <property type="molecule type" value="Genomic_DNA"/>
</dbReference>
<dbReference type="CDD" id="cd06593">
    <property type="entry name" value="GH31_xylosidase_YicI"/>
    <property type="match status" value="1"/>
</dbReference>
<dbReference type="Gene3D" id="3.20.20.80">
    <property type="entry name" value="Glycosidases"/>
    <property type="match status" value="1"/>
</dbReference>
<dbReference type="PANTHER" id="PTHR43863">
    <property type="entry name" value="HYDROLASE, PUTATIVE (AFU_ORTHOLOGUE AFUA_1G03140)-RELATED"/>
    <property type="match status" value="1"/>
</dbReference>
<dbReference type="InterPro" id="IPR013780">
    <property type="entry name" value="Glyco_hydro_b"/>
</dbReference>
<evidence type="ECO:0000313" key="6">
    <source>
        <dbReference type="EMBL" id="GKX28224.1"/>
    </source>
</evidence>
<sequence>MIDNNYRYEQHVYPVSLESYTFEKGNLKLNTIDSEDNELIIDINFYINNIIAVRVSSDNEFHIEYDFVNEKYRQLDKKVTVSDKDKSIVVSQGKYTISFNKDPYRMTILEDKVVVLEDSVDDVNPVGDGFDRISPVGYTLSKDKDVLGSNIGLKLRQDEHIYGFGEKFTDFDKRGQKVLIRNFDTLGCRDETAYKNIPFYVSTYKYGMYVNSHLMSEFNVGSESTSTISAHVPNKDVEYFIILGESLKEITSKFMNLTGPATLPPKWSFGLWYSTGFKDSSQELVEKDAKHFRDTKVPCDVFHFDCYWLREDKWCDFVWDNEMYPNRKEMLQNLKKEGYKICLWINPYVTIKTDMYKAGKELGYFIKDKDGNPYTADLWHGLLSLCAMVDFTNPNAITWFQGKVASLLEEGVDVLKTDFGENIPYDSVFYNGRTGEEIRNLYALLYNKAVYETTKKVKGKSSALVWGRSGFTGMQKYPVCWSGDPRSSYEGMSSTLRSGLSIGVSGVPFWSNDIGGFYGKVEDEVFVRWAQFGLFCSHSRLHGTSTRQPWAYSDRANNIVSEFIKLRYRLMPYIHETAEECVKEGVPFIRPLVLEHEDDPTVYNIYDQYYFGNDIMVAPVFGGDNAVRKIYLPEGKWQDVLRGTQYEGNKWITICAELEYMPVFIRNNQAQIPDDYKLYL</sequence>
<dbReference type="SUPFAM" id="SSF51011">
    <property type="entry name" value="Glycosyl hydrolase domain"/>
    <property type="match status" value="1"/>
</dbReference>
<protein>
    <submittedName>
        <fullName evidence="6">Alpha-xylosidase</fullName>
    </submittedName>
</protein>
<comment type="similarity">
    <text evidence="1 2">Belongs to the glycosyl hydrolase 31 family.</text>
</comment>
<gene>
    <name evidence="6" type="ORF">SH1V18_07040</name>
</gene>